<proteinExistence type="predicted"/>
<evidence type="ECO:0000259" key="7">
    <source>
        <dbReference type="PROSITE" id="PS50006"/>
    </source>
</evidence>
<keyword evidence="10" id="KW-1185">Reference proteome</keyword>
<dbReference type="PANTHER" id="PTHR15067">
    <property type="entry name" value="E3 UBIQUITIN-PROTEIN LIGASE RNF8"/>
    <property type="match status" value="1"/>
</dbReference>
<evidence type="ECO:0000256" key="1">
    <source>
        <dbReference type="ARBA" id="ARBA00022679"/>
    </source>
</evidence>
<evidence type="ECO:0000256" key="2">
    <source>
        <dbReference type="ARBA" id="ARBA00022723"/>
    </source>
</evidence>
<gene>
    <name evidence="9" type="ORF">HK099_001653</name>
</gene>
<feature type="domain" description="FHA" evidence="7">
    <location>
        <begin position="43"/>
        <end position="110"/>
    </location>
</feature>
<dbReference type="GO" id="GO:0016567">
    <property type="term" value="P:protein ubiquitination"/>
    <property type="evidence" value="ECO:0007669"/>
    <property type="project" value="TreeGrafter"/>
</dbReference>
<dbReference type="SMART" id="SM00184">
    <property type="entry name" value="RING"/>
    <property type="match status" value="1"/>
</dbReference>
<dbReference type="InterPro" id="IPR000253">
    <property type="entry name" value="FHA_dom"/>
</dbReference>
<dbReference type="Proteomes" id="UP001211065">
    <property type="component" value="Unassembled WGS sequence"/>
</dbReference>
<dbReference type="AlphaFoldDB" id="A0AAD5TTN2"/>
<dbReference type="Pfam" id="PF17123">
    <property type="entry name" value="zf-RING_11"/>
    <property type="match status" value="1"/>
</dbReference>
<keyword evidence="1" id="KW-0808">Transferase</keyword>
<keyword evidence="2" id="KW-0479">Metal-binding</keyword>
<evidence type="ECO:0000256" key="5">
    <source>
        <dbReference type="ARBA" id="ARBA00022833"/>
    </source>
</evidence>
<dbReference type="Gene3D" id="3.30.40.10">
    <property type="entry name" value="Zinc/RING finger domain, C3HC4 (zinc finger)"/>
    <property type="match status" value="1"/>
</dbReference>
<dbReference type="PROSITE" id="PS50006">
    <property type="entry name" value="FHA_DOMAIN"/>
    <property type="match status" value="1"/>
</dbReference>
<dbReference type="InterPro" id="IPR001841">
    <property type="entry name" value="Znf_RING"/>
</dbReference>
<evidence type="ECO:0000256" key="4">
    <source>
        <dbReference type="ARBA" id="ARBA00022786"/>
    </source>
</evidence>
<evidence type="ECO:0008006" key="11">
    <source>
        <dbReference type="Google" id="ProtNLM"/>
    </source>
</evidence>
<dbReference type="EMBL" id="JADGJW010001494">
    <property type="protein sequence ID" value="KAJ3202965.1"/>
    <property type="molecule type" value="Genomic_DNA"/>
</dbReference>
<sequence length="415" mass="46113">MLQEENDEKQVRIQLFTHSDTHNLWTSFKFSTIDKLIKPNTLIKIGRKVDKKELTDNLNDSINPTSIDAVTFKSKVVSRAHAEFFVDKDGNVTLRDVGSSSGTFLNRLRLSPSGKKSSFQKIKSGDIVQLGVDYQGRQEEVYKAVMMKIFITSKYKILVPKKSPLKLKKALFSLLAAMNNTTASKTEHASCTECCICLCSLSPYQALFLAPCSHCFHYKCVIPLLQTEILFQCPLCRQVANLDNTAFLEGEDDLLTDFGNISDNPIEHNDAPPPLQSTSNAVNEENEEFVLASSSNEDDVLMDTDDKKASNRNTIFIAGNSSSIEIPLQKYSPGSNGQNEISGLNTIEETPFSPSTPISHHILNAGEGVNRDRINELRSRLIQLSIEFPGYLIPQEVDKLLEPVITSNSGMISSN</sequence>
<dbReference type="Gene3D" id="2.60.200.20">
    <property type="match status" value="1"/>
</dbReference>
<dbReference type="SMART" id="SM00240">
    <property type="entry name" value="FHA"/>
    <property type="match status" value="1"/>
</dbReference>
<comment type="caution">
    <text evidence="9">The sequence shown here is derived from an EMBL/GenBank/DDBJ whole genome shotgun (WGS) entry which is preliminary data.</text>
</comment>
<evidence type="ECO:0000259" key="8">
    <source>
        <dbReference type="PROSITE" id="PS50089"/>
    </source>
</evidence>
<evidence type="ECO:0000256" key="6">
    <source>
        <dbReference type="PROSITE-ProRule" id="PRU00175"/>
    </source>
</evidence>
<dbReference type="SUPFAM" id="SSF49879">
    <property type="entry name" value="SMAD/FHA domain"/>
    <property type="match status" value="1"/>
</dbReference>
<evidence type="ECO:0000313" key="10">
    <source>
        <dbReference type="Proteomes" id="UP001211065"/>
    </source>
</evidence>
<dbReference type="InterPro" id="IPR008984">
    <property type="entry name" value="SMAD_FHA_dom_sf"/>
</dbReference>
<keyword evidence="5" id="KW-0862">Zinc</keyword>
<dbReference type="GO" id="GO:0032153">
    <property type="term" value="C:cell division site"/>
    <property type="evidence" value="ECO:0007669"/>
    <property type="project" value="TreeGrafter"/>
</dbReference>
<dbReference type="PANTHER" id="PTHR15067:SF7">
    <property type="entry name" value="E3 UBIQUITIN-PROTEIN LIGASE DMA1-RELATED"/>
    <property type="match status" value="1"/>
</dbReference>
<feature type="domain" description="RING-type" evidence="8">
    <location>
        <begin position="194"/>
        <end position="237"/>
    </location>
</feature>
<reference evidence="9" key="1">
    <citation type="submission" date="2020-05" db="EMBL/GenBank/DDBJ databases">
        <title>Phylogenomic resolution of chytrid fungi.</title>
        <authorList>
            <person name="Stajich J.E."/>
            <person name="Amses K."/>
            <person name="Simmons R."/>
            <person name="Seto K."/>
            <person name="Myers J."/>
            <person name="Bonds A."/>
            <person name="Quandt C.A."/>
            <person name="Barry K."/>
            <person name="Liu P."/>
            <person name="Grigoriev I."/>
            <person name="Longcore J.E."/>
            <person name="James T.Y."/>
        </authorList>
    </citation>
    <scope>NUCLEOTIDE SEQUENCE</scope>
    <source>
        <strain evidence="9">JEL0476</strain>
    </source>
</reference>
<dbReference type="Pfam" id="PF00498">
    <property type="entry name" value="FHA"/>
    <property type="match status" value="1"/>
</dbReference>
<protein>
    <recommendedName>
        <fullName evidence="11">SMAD/FHA domain-containing protein</fullName>
    </recommendedName>
</protein>
<name>A0AAD5TTN2_9FUNG</name>
<dbReference type="GO" id="GO:0061630">
    <property type="term" value="F:ubiquitin protein ligase activity"/>
    <property type="evidence" value="ECO:0007669"/>
    <property type="project" value="TreeGrafter"/>
</dbReference>
<accession>A0AAD5TTN2</accession>
<dbReference type="GO" id="GO:0008270">
    <property type="term" value="F:zinc ion binding"/>
    <property type="evidence" value="ECO:0007669"/>
    <property type="project" value="UniProtKB-KW"/>
</dbReference>
<dbReference type="InterPro" id="IPR013083">
    <property type="entry name" value="Znf_RING/FYVE/PHD"/>
</dbReference>
<organism evidence="9 10">
    <name type="scientific">Clydaea vesicula</name>
    <dbReference type="NCBI Taxonomy" id="447962"/>
    <lineage>
        <taxon>Eukaryota</taxon>
        <taxon>Fungi</taxon>
        <taxon>Fungi incertae sedis</taxon>
        <taxon>Chytridiomycota</taxon>
        <taxon>Chytridiomycota incertae sedis</taxon>
        <taxon>Chytridiomycetes</taxon>
        <taxon>Lobulomycetales</taxon>
        <taxon>Lobulomycetaceae</taxon>
        <taxon>Clydaea</taxon>
    </lineage>
</organism>
<dbReference type="GO" id="GO:0006511">
    <property type="term" value="P:ubiquitin-dependent protein catabolic process"/>
    <property type="evidence" value="ECO:0007669"/>
    <property type="project" value="TreeGrafter"/>
</dbReference>
<keyword evidence="3 6" id="KW-0863">Zinc-finger</keyword>
<evidence type="ECO:0000256" key="3">
    <source>
        <dbReference type="ARBA" id="ARBA00022771"/>
    </source>
</evidence>
<keyword evidence="4" id="KW-0833">Ubl conjugation pathway</keyword>
<dbReference type="PROSITE" id="PS50089">
    <property type="entry name" value="ZF_RING_2"/>
    <property type="match status" value="1"/>
</dbReference>
<dbReference type="GO" id="GO:0005829">
    <property type="term" value="C:cytosol"/>
    <property type="evidence" value="ECO:0007669"/>
    <property type="project" value="TreeGrafter"/>
</dbReference>
<dbReference type="GO" id="GO:0000151">
    <property type="term" value="C:ubiquitin ligase complex"/>
    <property type="evidence" value="ECO:0007669"/>
    <property type="project" value="TreeGrafter"/>
</dbReference>
<evidence type="ECO:0000313" key="9">
    <source>
        <dbReference type="EMBL" id="KAJ3202965.1"/>
    </source>
</evidence>
<dbReference type="SUPFAM" id="SSF57850">
    <property type="entry name" value="RING/U-box"/>
    <property type="match status" value="1"/>
</dbReference>